<gene>
    <name evidence="3" type="ORF">QBC41DRAFT_238678</name>
</gene>
<feature type="transmembrane region" description="Helical" evidence="2">
    <location>
        <begin position="143"/>
        <end position="168"/>
    </location>
</feature>
<sequence>MPDPAGASAPAPAPAPTTPSTETPAPASPIPTPAPAPAPAPAAFLGAAPRLPPGQFVPAPANIQPKYVSPKSYRITKLAGRVFSIICSIVTVGLGAGLLADSRIDGIYAIFIIPSAAACIAWDAAEIVCIMKREGNRGIHPGAIVGVDLILWLGLVFLTLLCVSFSVVNARHHVNGYYDSYYDHYGDVNSSSIDLDTPEYRALLSKIDALAKTLSAFFCFLTLTHFGLFVIGCIETSYRNRQPRMVYVMAPPQGYYFAAPPPGVLPAPYGATINGVHPQPIPMMPMQSGPDYAGEPKPAVAQAAERYA</sequence>
<comment type="caution">
    <text evidence="3">The sequence shown here is derived from an EMBL/GenBank/DDBJ whole genome shotgun (WGS) entry which is preliminary data.</text>
</comment>
<keyword evidence="2" id="KW-1133">Transmembrane helix</keyword>
<feature type="compositionally biased region" description="Pro residues" evidence="1">
    <location>
        <begin position="26"/>
        <end position="37"/>
    </location>
</feature>
<dbReference type="AlphaFoldDB" id="A0AA39YJ71"/>
<keyword evidence="2" id="KW-0472">Membrane</keyword>
<evidence type="ECO:0000256" key="2">
    <source>
        <dbReference type="SAM" id="Phobius"/>
    </source>
</evidence>
<evidence type="ECO:0000313" key="4">
    <source>
        <dbReference type="Proteomes" id="UP001174997"/>
    </source>
</evidence>
<feature type="transmembrane region" description="Helical" evidence="2">
    <location>
        <begin position="78"/>
        <end position="100"/>
    </location>
</feature>
<dbReference type="EMBL" id="JAULSY010000265">
    <property type="protein sequence ID" value="KAK0653579.1"/>
    <property type="molecule type" value="Genomic_DNA"/>
</dbReference>
<feature type="transmembrane region" description="Helical" evidence="2">
    <location>
        <begin position="214"/>
        <end position="234"/>
    </location>
</feature>
<feature type="compositionally biased region" description="Low complexity" evidence="1">
    <location>
        <begin position="1"/>
        <end position="10"/>
    </location>
</feature>
<protein>
    <submittedName>
        <fullName evidence="3">Uncharacterized protein</fullName>
    </submittedName>
</protein>
<dbReference type="Proteomes" id="UP001174997">
    <property type="component" value="Unassembled WGS sequence"/>
</dbReference>
<organism evidence="3 4">
    <name type="scientific">Cercophora samala</name>
    <dbReference type="NCBI Taxonomy" id="330535"/>
    <lineage>
        <taxon>Eukaryota</taxon>
        <taxon>Fungi</taxon>
        <taxon>Dikarya</taxon>
        <taxon>Ascomycota</taxon>
        <taxon>Pezizomycotina</taxon>
        <taxon>Sordariomycetes</taxon>
        <taxon>Sordariomycetidae</taxon>
        <taxon>Sordariales</taxon>
        <taxon>Lasiosphaeriaceae</taxon>
        <taxon>Cercophora</taxon>
    </lineage>
</organism>
<evidence type="ECO:0000313" key="3">
    <source>
        <dbReference type="EMBL" id="KAK0653579.1"/>
    </source>
</evidence>
<feature type="transmembrane region" description="Helical" evidence="2">
    <location>
        <begin position="106"/>
        <end position="131"/>
    </location>
</feature>
<keyword evidence="4" id="KW-1185">Reference proteome</keyword>
<evidence type="ECO:0000256" key="1">
    <source>
        <dbReference type="SAM" id="MobiDB-lite"/>
    </source>
</evidence>
<proteinExistence type="predicted"/>
<keyword evidence="2" id="KW-0812">Transmembrane</keyword>
<feature type="region of interest" description="Disordered" evidence="1">
    <location>
        <begin position="1"/>
        <end position="37"/>
    </location>
</feature>
<name>A0AA39YJ71_9PEZI</name>
<reference evidence="3" key="1">
    <citation type="submission" date="2023-06" db="EMBL/GenBank/DDBJ databases">
        <title>Genome-scale phylogeny and comparative genomics of the fungal order Sordariales.</title>
        <authorList>
            <consortium name="Lawrence Berkeley National Laboratory"/>
            <person name="Hensen N."/>
            <person name="Bonometti L."/>
            <person name="Westerberg I."/>
            <person name="Brannstrom I.O."/>
            <person name="Guillou S."/>
            <person name="Cros-Aarteil S."/>
            <person name="Calhoun S."/>
            <person name="Haridas S."/>
            <person name="Kuo A."/>
            <person name="Mondo S."/>
            <person name="Pangilinan J."/>
            <person name="Riley R."/>
            <person name="Labutti K."/>
            <person name="Andreopoulos B."/>
            <person name="Lipzen A."/>
            <person name="Chen C."/>
            <person name="Yanf M."/>
            <person name="Daum C."/>
            <person name="Ng V."/>
            <person name="Clum A."/>
            <person name="Steindorff A."/>
            <person name="Ohm R."/>
            <person name="Martin F."/>
            <person name="Silar P."/>
            <person name="Natvig D."/>
            <person name="Lalanne C."/>
            <person name="Gautier V."/>
            <person name="Ament-Velasquez S.L."/>
            <person name="Kruys A."/>
            <person name="Hutchinson M.I."/>
            <person name="Powell A.J."/>
            <person name="Barry K."/>
            <person name="Miller A.N."/>
            <person name="Grigoriev I.V."/>
            <person name="Debuchy R."/>
            <person name="Gladieux P."/>
            <person name="Thoren M.H."/>
            <person name="Johannesson H."/>
        </authorList>
    </citation>
    <scope>NUCLEOTIDE SEQUENCE</scope>
    <source>
        <strain evidence="3">CBS 307.81</strain>
    </source>
</reference>
<accession>A0AA39YJ71</accession>